<dbReference type="STRING" id="1223515.B842_09335"/>
<evidence type="ECO:0000313" key="2">
    <source>
        <dbReference type="Proteomes" id="UP000031524"/>
    </source>
</evidence>
<dbReference type="Proteomes" id="UP000031524">
    <property type="component" value="Chromosome"/>
</dbReference>
<proteinExistence type="predicted"/>
<accession>A0A0B5D4C0</accession>
<organism evidence="1 2">
    <name type="scientific">Corynebacterium humireducens NBRC 106098 = DSM 45392</name>
    <dbReference type="NCBI Taxonomy" id="1223515"/>
    <lineage>
        <taxon>Bacteria</taxon>
        <taxon>Bacillati</taxon>
        <taxon>Actinomycetota</taxon>
        <taxon>Actinomycetes</taxon>
        <taxon>Mycobacteriales</taxon>
        <taxon>Corynebacteriaceae</taxon>
        <taxon>Corynebacterium</taxon>
    </lineage>
</organism>
<protein>
    <submittedName>
        <fullName evidence="1">Uncharacterized protein</fullName>
    </submittedName>
</protein>
<evidence type="ECO:0000313" key="1">
    <source>
        <dbReference type="EMBL" id="AJE33716.1"/>
    </source>
</evidence>
<gene>
    <name evidence="1" type="ORF">B842_09335</name>
</gene>
<reference evidence="1 2" key="1">
    <citation type="submission" date="2013-04" db="EMBL/GenBank/DDBJ databases">
        <title>Complete genome sequence of Corynebacterium humireducens DSM 45392(T), isolated from a wastewater-fed microbial fuel cell.</title>
        <authorList>
            <person name="Ruckert C."/>
            <person name="Albersmeier A."/>
            <person name="Kalinowski J."/>
        </authorList>
    </citation>
    <scope>NUCLEOTIDE SEQUENCE [LARGE SCALE GENOMIC DNA]</scope>
    <source>
        <strain evidence="2">MFC-5</strain>
    </source>
</reference>
<dbReference type="AlphaFoldDB" id="A0A0B5D4C0"/>
<keyword evidence="2" id="KW-1185">Reference proteome</keyword>
<dbReference type="Gene3D" id="3.20.20.80">
    <property type="entry name" value="Glycosidases"/>
    <property type="match status" value="1"/>
</dbReference>
<dbReference type="KEGG" id="chm:B842_09335"/>
<name>A0A0B5D4C0_9CORY</name>
<dbReference type="HOGENOM" id="CLU_2933552_0_0_11"/>
<dbReference type="EMBL" id="CP005286">
    <property type="protein sequence ID" value="AJE33716.1"/>
    <property type="molecule type" value="Genomic_DNA"/>
</dbReference>
<sequence length="60" mass="6941">MFFAVDFDITLTQWSFVASENFRATCRMLGRDRMEIYDHSRVCDWAREDAMIADLGGANS</sequence>